<name>A0A8J2MZW7_9PLEO</name>
<organism evidence="8 9">
    <name type="scientific">Alternaria atra</name>
    <dbReference type="NCBI Taxonomy" id="119953"/>
    <lineage>
        <taxon>Eukaryota</taxon>
        <taxon>Fungi</taxon>
        <taxon>Dikarya</taxon>
        <taxon>Ascomycota</taxon>
        <taxon>Pezizomycotina</taxon>
        <taxon>Dothideomycetes</taxon>
        <taxon>Pleosporomycetidae</taxon>
        <taxon>Pleosporales</taxon>
        <taxon>Pleosporineae</taxon>
        <taxon>Pleosporaceae</taxon>
        <taxon>Alternaria</taxon>
        <taxon>Alternaria sect. Ulocladioides</taxon>
    </lineage>
</organism>
<dbReference type="Gene3D" id="4.10.240.10">
    <property type="entry name" value="Zn(2)-C6 fungal-type DNA-binding domain"/>
    <property type="match status" value="1"/>
</dbReference>
<dbReference type="PROSITE" id="PS50048">
    <property type="entry name" value="ZN2_CY6_FUNGAL_2"/>
    <property type="match status" value="1"/>
</dbReference>
<evidence type="ECO:0000256" key="5">
    <source>
        <dbReference type="SAM" id="MobiDB-lite"/>
    </source>
</evidence>
<keyword evidence="4" id="KW-0539">Nucleus</keyword>
<dbReference type="CDD" id="cd12148">
    <property type="entry name" value="fungal_TF_MHR"/>
    <property type="match status" value="1"/>
</dbReference>
<dbReference type="InterPro" id="IPR036864">
    <property type="entry name" value="Zn2-C6_fun-type_DNA-bd_sf"/>
</dbReference>
<dbReference type="PROSITE" id="PS00557">
    <property type="entry name" value="FMN_HYDROXY_ACID_DH_1"/>
    <property type="match status" value="1"/>
</dbReference>
<gene>
    <name evidence="8" type="ORF">ALTATR162_LOCUS86</name>
</gene>
<evidence type="ECO:0000313" key="8">
    <source>
        <dbReference type="EMBL" id="CAG5137395.1"/>
    </source>
</evidence>
<dbReference type="CDD" id="cd00067">
    <property type="entry name" value="GAL4"/>
    <property type="match status" value="1"/>
</dbReference>
<evidence type="ECO:0000256" key="3">
    <source>
        <dbReference type="ARBA" id="ARBA00023002"/>
    </source>
</evidence>
<keyword evidence="9" id="KW-1185">Reference proteome</keyword>
<evidence type="ECO:0000256" key="1">
    <source>
        <dbReference type="ARBA" id="ARBA00001917"/>
    </source>
</evidence>
<dbReference type="Gene3D" id="3.20.20.70">
    <property type="entry name" value="Aldolase class I"/>
    <property type="match status" value="1"/>
</dbReference>
<dbReference type="SUPFAM" id="SSF51395">
    <property type="entry name" value="FMN-linked oxidoreductases"/>
    <property type="match status" value="1"/>
</dbReference>
<dbReference type="AlphaFoldDB" id="A0A8J2MZW7"/>
<dbReference type="PROSITE" id="PS00463">
    <property type="entry name" value="ZN2_CY6_FUNGAL_1"/>
    <property type="match status" value="1"/>
</dbReference>
<dbReference type="PANTHER" id="PTHR10578:SF143">
    <property type="entry name" value="FMN-DEPENDENT ALPHA-HYDROXY ACID DEHYDROGENASE PB1A11.03"/>
    <property type="match status" value="1"/>
</dbReference>
<protein>
    <submittedName>
        <fullName evidence="8">Uncharacterized protein</fullName>
    </submittedName>
</protein>
<evidence type="ECO:0000313" key="9">
    <source>
        <dbReference type="Proteomes" id="UP000676310"/>
    </source>
</evidence>
<dbReference type="InterPro" id="IPR007219">
    <property type="entry name" value="XnlR_reg_dom"/>
</dbReference>
<dbReference type="Pfam" id="PF04082">
    <property type="entry name" value="Fungal_trans"/>
    <property type="match status" value="1"/>
</dbReference>
<dbReference type="InterPro" id="IPR001138">
    <property type="entry name" value="Zn2Cys6_DnaBD"/>
</dbReference>
<dbReference type="GO" id="GO:0003677">
    <property type="term" value="F:DNA binding"/>
    <property type="evidence" value="ECO:0007669"/>
    <property type="project" value="InterPro"/>
</dbReference>
<evidence type="ECO:0000256" key="4">
    <source>
        <dbReference type="ARBA" id="ARBA00023242"/>
    </source>
</evidence>
<dbReference type="GO" id="GO:0016491">
    <property type="term" value="F:oxidoreductase activity"/>
    <property type="evidence" value="ECO:0007669"/>
    <property type="project" value="UniProtKB-KW"/>
</dbReference>
<feature type="domain" description="FMN hydroxy acid dehydrogenase" evidence="7">
    <location>
        <begin position="316"/>
        <end position="694"/>
    </location>
</feature>
<evidence type="ECO:0000259" key="7">
    <source>
        <dbReference type="PROSITE" id="PS51349"/>
    </source>
</evidence>
<dbReference type="SUPFAM" id="SSF57701">
    <property type="entry name" value="Zn2/Cys6 DNA-binding domain"/>
    <property type="match status" value="1"/>
</dbReference>
<accession>A0A8J2MZW7</accession>
<dbReference type="Pfam" id="PF00172">
    <property type="entry name" value="Zn_clus"/>
    <property type="match status" value="1"/>
</dbReference>
<dbReference type="GO" id="GO:0008270">
    <property type="term" value="F:zinc ion binding"/>
    <property type="evidence" value="ECO:0007669"/>
    <property type="project" value="InterPro"/>
</dbReference>
<feature type="compositionally biased region" description="Polar residues" evidence="5">
    <location>
        <begin position="58"/>
        <end position="74"/>
    </location>
</feature>
<dbReference type="GeneID" id="67020727"/>
<dbReference type="PANTHER" id="PTHR10578">
    <property type="entry name" value="S -2-HYDROXY-ACID OXIDASE-RELATED"/>
    <property type="match status" value="1"/>
</dbReference>
<reference evidence="8" key="1">
    <citation type="submission" date="2021-05" db="EMBL/GenBank/DDBJ databases">
        <authorList>
            <person name="Stam R."/>
        </authorList>
    </citation>
    <scope>NUCLEOTIDE SEQUENCE</scope>
    <source>
        <strain evidence="8">CS162</strain>
    </source>
</reference>
<dbReference type="EMBL" id="CAJRGZ010000009">
    <property type="protein sequence ID" value="CAG5137395.1"/>
    <property type="molecule type" value="Genomic_DNA"/>
</dbReference>
<feature type="domain" description="Zn(2)-C6 fungal-type" evidence="6">
    <location>
        <begin position="9"/>
        <end position="41"/>
    </location>
</feature>
<keyword evidence="3" id="KW-0560">Oxidoreductase</keyword>
<dbReference type="GO" id="GO:0006351">
    <property type="term" value="P:DNA-templated transcription"/>
    <property type="evidence" value="ECO:0007669"/>
    <property type="project" value="InterPro"/>
</dbReference>
<dbReference type="InterPro" id="IPR000262">
    <property type="entry name" value="FMN-dep_DH"/>
</dbReference>
<feature type="region of interest" description="Disordered" evidence="5">
    <location>
        <begin position="50"/>
        <end position="79"/>
    </location>
</feature>
<dbReference type="Proteomes" id="UP000676310">
    <property type="component" value="Unassembled WGS sequence"/>
</dbReference>
<evidence type="ECO:0000259" key="6">
    <source>
        <dbReference type="PROSITE" id="PS50048"/>
    </source>
</evidence>
<proteinExistence type="predicted"/>
<keyword evidence="2" id="KW-0479">Metal-binding</keyword>
<dbReference type="InterPro" id="IPR037396">
    <property type="entry name" value="FMN_HAD"/>
</dbReference>
<sequence>MPRKRAVNVCEFCHNHKIRCDVDSAGIPCSKCTEIGKGCVIRARKQYRSRKRARRPIGTSSNDDGGHVTASSPPSSRPDPVEIVAAAILEPSSRVAPIFVGEGGYGAILDAMGETTNRHFHIPTTAEKALTAEDLEYLKSKGCFTLPADSKELLKMYFEFVHPSFPVVDGSLFLQNYAVGGHEGINLLLLWSMFSVSASYSSISSRKARKETYVHRAKLLFDLSLENDKIVLIQSALLLSFWFADTEDVKQSWYWTGIAFSIAQTLGLHREVRTMLLASAQSAQKLINSVLNPAPGSEHYSSYSSEIYYNYTLYGQTPVASTNYDRLEASAKSLLPPAAYDYAHGGAGLETTVAANRKAFDRWRVLPRIMRDILPSRNLSTVLFNRTLPAPIVMAPVGVQTLFHPTGERATSKVFGELQLPYTLSTASSTGFASVAASNGAENPRWYQLYWPSDDDLTRSYLLSAKQNGYEVLVVTVDTWDLGWRTRDLDRGFFPFINGIGVQIGLEDGVAHQKLGFDPLAANATAEQKQMAALYHTITTSRGVSPVWSNLWKLRDVWGDAPILLKGVQSAEDARAALEWGLDGVIVSNHGGRQIDGAIASLDALPAIVDAVKGKMVIGFDGGIRSGIDIFKALALGADFVQLGRPILWGLAHQGEKGVRHVLKSLLAEFEITVGLAGCASLKDVNASCLVENR</sequence>
<dbReference type="InterPro" id="IPR013785">
    <property type="entry name" value="Aldolase_TIM"/>
</dbReference>
<dbReference type="GO" id="GO:0000981">
    <property type="term" value="F:DNA-binding transcription factor activity, RNA polymerase II-specific"/>
    <property type="evidence" value="ECO:0007669"/>
    <property type="project" value="InterPro"/>
</dbReference>
<dbReference type="Pfam" id="PF01070">
    <property type="entry name" value="FMN_dh"/>
    <property type="match status" value="1"/>
</dbReference>
<evidence type="ECO:0000256" key="2">
    <source>
        <dbReference type="ARBA" id="ARBA00022723"/>
    </source>
</evidence>
<dbReference type="RefSeq" id="XP_043163614.1">
    <property type="nucleotide sequence ID" value="XM_043307679.1"/>
</dbReference>
<dbReference type="PROSITE" id="PS51349">
    <property type="entry name" value="FMN_HYDROXY_ACID_DH_2"/>
    <property type="match status" value="1"/>
</dbReference>
<comment type="cofactor">
    <cofactor evidence="1">
        <name>FMN</name>
        <dbReference type="ChEBI" id="CHEBI:58210"/>
    </cofactor>
</comment>
<dbReference type="InterPro" id="IPR008259">
    <property type="entry name" value="FMN_hydac_DH_AS"/>
</dbReference>
<comment type="caution">
    <text evidence="8">The sequence shown here is derived from an EMBL/GenBank/DDBJ whole genome shotgun (WGS) entry which is preliminary data.</text>
</comment>
<dbReference type="OrthoDB" id="25826at2759"/>
<dbReference type="SMART" id="SM00066">
    <property type="entry name" value="GAL4"/>
    <property type="match status" value="1"/>
</dbReference>